<dbReference type="InterPro" id="IPR050131">
    <property type="entry name" value="Peptidase_S8_subtilisin-like"/>
</dbReference>
<dbReference type="PROSITE" id="PS00137">
    <property type="entry name" value="SUBTILASE_HIS"/>
    <property type="match status" value="1"/>
</dbReference>
<dbReference type="InterPro" id="IPR034193">
    <property type="entry name" value="PCSK9_ProteinaseK-like"/>
</dbReference>
<dbReference type="PRINTS" id="PR00723">
    <property type="entry name" value="SUBTILISIN"/>
</dbReference>
<evidence type="ECO:0000256" key="4">
    <source>
        <dbReference type="ARBA" id="ARBA00022825"/>
    </source>
</evidence>
<evidence type="ECO:0000256" key="6">
    <source>
        <dbReference type="SAM" id="SignalP"/>
    </source>
</evidence>
<keyword evidence="3 5" id="KW-0378">Hydrolase</keyword>
<dbReference type="STRING" id="1291518.A0A0D9NLS7"/>
<proteinExistence type="inferred from homology"/>
<feature type="active site" description="Charge relay system" evidence="5">
    <location>
        <position position="170"/>
    </location>
</feature>
<dbReference type="PROSITE" id="PS00138">
    <property type="entry name" value="SUBTILASE_SER"/>
    <property type="match status" value="1"/>
</dbReference>
<evidence type="ECO:0000256" key="5">
    <source>
        <dbReference type="PROSITE-ProRule" id="PRU01240"/>
    </source>
</evidence>
<evidence type="ECO:0000256" key="3">
    <source>
        <dbReference type="ARBA" id="ARBA00022801"/>
    </source>
</evidence>
<dbReference type="InterPro" id="IPR022398">
    <property type="entry name" value="Peptidase_S8_His-AS"/>
</dbReference>
<keyword evidence="9" id="KW-1185">Reference proteome</keyword>
<protein>
    <recommendedName>
        <fullName evidence="7">Peptidase S8/S53 domain-containing protein</fullName>
    </recommendedName>
</protein>
<dbReference type="EMBL" id="KE384804">
    <property type="protein sequence ID" value="KJK73550.1"/>
    <property type="molecule type" value="Genomic_DNA"/>
</dbReference>
<dbReference type="Pfam" id="PF00082">
    <property type="entry name" value="Peptidase_S8"/>
    <property type="match status" value="1"/>
</dbReference>
<dbReference type="InterPro" id="IPR036852">
    <property type="entry name" value="Peptidase_S8/S53_dom_sf"/>
</dbReference>
<dbReference type="PANTHER" id="PTHR43806:SF11">
    <property type="entry name" value="CEREVISIN-RELATED"/>
    <property type="match status" value="1"/>
</dbReference>
<feature type="chain" id="PRO_5002341614" description="Peptidase S8/S53 domain-containing protein" evidence="6">
    <location>
        <begin position="20"/>
        <end position="664"/>
    </location>
</feature>
<evidence type="ECO:0000313" key="8">
    <source>
        <dbReference type="EMBL" id="KJK73550.1"/>
    </source>
</evidence>
<evidence type="ECO:0000313" key="9">
    <source>
        <dbReference type="Proteomes" id="UP000054544"/>
    </source>
</evidence>
<dbReference type="InterPro" id="IPR023828">
    <property type="entry name" value="Peptidase_S8_Ser-AS"/>
</dbReference>
<comment type="similarity">
    <text evidence="1 5">Belongs to the peptidase S8 family.</text>
</comment>
<dbReference type="SUPFAM" id="SSF52743">
    <property type="entry name" value="Subtilisin-like"/>
    <property type="match status" value="1"/>
</dbReference>
<feature type="active site" description="Charge relay system" evidence="5">
    <location>
        <position position="202"/>
    </location>
</feature>
<sequence length="664" mass="72066">MKSFHGLVSLLLSASLALSGLVPRDASIPILNHDSKSAVPNRYLVAFKSSLSEDVVNTTEAEIIGTIKKRNIGKRSTDSRPLSLEPFSFRIDDESRGIIIDADDATIQALSKSDKIASIEADTRGSFDAKVTQSNAPGNLVRFSNNLIEGVSNYDYDESGGEGITVYVLDGGIRLTHQEFGGSATFGARFSKSTSEEDEDGHGTHVAGIIGGKKFGVAKKVKLVAVKLDVEASQMIQALDFVLEDVKKKGIQGKAVISMSMHVDGSEIVDKKFKYLVDSGVVVVVSAGNGNEDAGQFSPGRHPSIITVAAMNHRDDFHWVNSNYGPSITIYAPGVGIESSYLGSDTATRYLDGTSQATPHVAGLAAYIMALEGITQPADVMSRLISLAEETGARVQWTAPNTTSLIATNGLAGRLDPAIANKVKKFPWISLQQTSQSWNCGGWDYRDETCGTQIYCDSFDSRPQSRKAGFFKSTQECLDAHEPAPILPWTEKPTTVRPETCVKGVSSRECPDVCGTQGFYSEGLCGTKFFCEGFDWKPKPHWAQGYKNAAACFDAHESAPTQPEPQLQKSVDERLQEHCGRFENVQEKEACRFAATRCTARVARDATIEEFLNCVDRAQVCADFQFAKQHGQCFDKAKTCKEENKLPLGELTKLAECAKDGISS</sequence>
<dbReference type="AlphaFoldDB" id="A0A0D9NLS7"/>
<dbReference type="PROSITE" id="PS51892">
    <property type="entry name" value="SUBTILASE"/>
    <property type="match status" value="1"/>
</dbReference>
<dbReference type="Gene3D" id="3.40.50.200">
    <property type="entry name" value="Peptidase S8/S53 domain"/>
    <property type="match status" value="1"/>
</dbReference>
<dbReference type="GO" id="GO:0004252">
    <property type="term" value="F:serine-type endopeptidase activity"/>
    <property type="evidence" value="ECO:0007669"/>
    <property type="project" value="UniProtKB-UniRule"/>
</dbReference>
<feature type="active site" description="Charge relay system" evidence="5">
    <location>
        <position position="355"/>
    </location>
</feature>
<keyword evidence="4 5" id="KW-0720">Serine protease</keyword>
<evidence type="ECO:0000256" key="2">
    <source>
        <dbReference type="ARBA" id="ARBA00022670"/>
    </source>
</evidence>
<dbReference type="Proteomes" id="UP000054544">
    <property type="component" value="Unassembled WGS sequence"/>
</dbReference>
<dbReference type="CDD" id="cd04077">
    <property type="entry name" value="Peptidases_S8_PCSK9_ProteinaseK_like"/>
    <property type="match status" value="1"/>
</dbReference>
<feature type="domain" description="Peptidase S8/S53" evidence="7">
    <location>
        <begin position="161"/>
        <end position="388"/>
    </location>
</feature>
<dbReference type="InterPro" id="IPR015500">
    <property type="entry name" value="Peptidase_S8_subtilisin-rel"/>
</dbReference>
<keyword evidence="2 5" id="KW-0645">Protease</keyword>
<keyword evidence="6" id="KW-0732">Signal</keyword>
<accession>A0A0D9NLS7</accession>
<reference evidence="9" key="1">
    <citation type="journal article" date="2014" name="BMC Genomics">
        <title>The genome sequence of the biocontrol fungus Metarhizium anisopliae and comparative genomics of Metarhizium species.</title>
        <authorList>
            <person name="Pattemore J.A."/>
            <person name="Hane J.K."/>
            <person name="Williams A.H."/>
            <person name="Wilson B.A."/>
            <person name="Stodart B.J."/>
            <person name="Ash G.J."/>
        </authorList>
    </citation>
    <scope>NUCLEOTIDE SEQUENCE [LARGE SCALE GENOMIC DNA]</scope>
    <source>
        <strain evidence="9">BRIP 53293</strain>
    </source>
</reference>
<feature type="signal peptide" evidence="6">
    <location>
        <begin position="1"/>
        <end position="19"/>
    </location>
</feature>
<evidence type="ECO:0000259" key="7">
    <source>
        <dbReference type="Pfam" id="PF00082"/>
    </source>
</evidence>
<organism evidence="8 9">
    <name type="scientific">Metarhizium anisopliae BRIP 53293</name>
    <dbReference type="NCBI Taxonomy" id="1291518"/>
    <lineage>
        <taxon>Eukaryota</taxon>
        <taxon>Fungi</taxon>
        <taxon>Dikarya</taxon>
        <taxon>Ascomycota</taxon>
        <taxon>Pezizomycotina</taxon>
        <taxon>Sordariomycetes</taxon>
        <taxon>Hypocreomycetidae</taxon>
        <taxon>Hypocreales</taxon>
        <taxon>Clavicipitaceae</taxon>
        <taxon>Metarhizium</taxon>
    </lineage>
</organism>
<gene>
    <name evidence="8" type="ORF">H634G_11186</name>
</gene>
<name>A0A0D9NLS7_METAN</name>
<dbReference type="OrthoDB" id="4941312at2759"/>
<dbReference type="GO" id="GO:0006508">
    <property type="term" value="P:proteolysis"/>
    <property type="evidence" value="ECO:0007669"/>
    <property type="project" value="UniProtKB-KW"/>
</dbReference>
<dbReference type="InterPro" id="IPR000209">
    <property type="entry name" value="Peptidase_S8/S53_dom"/>
</dbReference>
<dbReference type="PANTHER" id="PTHR43806">
    <property type="entry name" value="PEPTIDASE S8"/>
    <property type="match status" value="1"/>
</dbReference>
<evidence type="ECO:0000256" key="1">
    <source>
        <dbReference type="ARBA" id="ARBA00011073"/>
    </source>
</evidence>